<name>A0A162VBH8_PHYB8</name>
<dbReference type="EMBL" id="KV440971">
    <property type="protein sequence ID" value="OAD81432.1"/>
    <property type="molecule type" value="Genomic_DNA"/>
</dbReference>
<dbReference type="Gene3D" id="3.30.420.10">
    <property type="entry name" value="Ribonuclease H-like superfamily/Ribonuclease H"/>
    <property type="match status" value="1"/>
</dbReference>
<dbReference type="AlphaFoldDB" id="A0A162VBH8"/>
<protein>
    <submittedName>
        <fullName evidence="1">Homeodomain-like DNA binding domain-containing transcription factor</fullName>
    </submittedName>
</protein>
<evidence type="ECO:0000313" key="1">
    <source>
        <dbReference type="EMBL" id="OAD81432.1"/>
    </source>
</evidence>
<dbReference type="InParanoid" id="A0A162VBH8"/>
<dbReference type="Proteomes" id="UP000077315">
    <property type="component" value="Unassembled WGS sequence"/>
</dbReference>
<accession>A0A162VBH8</accession>
<dbReference type="GO" id="GO:0003677">
    <property type="term" value="F:DNA binding"/>
    <property type="evidence" value="ECO:0007669"/>
    <property type="project" value="UniProtKB-KW"/>
</dbReference>
<dbReference type="InterPro" id="IPR036397">
    <property type="entry name" value="RNaseH_sf"/>
</dbReference>
<dbReference type="GeneID" id="29003358"/>
<evidence type="ECO:0000313" key="2">
    <source>
        <dbReference type="Proteomes" id="UP000077315"/>
    </source>
</evidence>
<organism evidence="1 2">
    <name type="scientific">Phycomyces blakesleeanus (strain ATCC 8743b / DSM 1359 / FGSC 10004 / NBRC 33097 / NRRL 1555)</name>
    <dbReference type="NCBI Taxonomy" id="763407"/>
    <lineage>
        <taxon>Eukaryota</taxon>
        <taxon>Fungi</taxon>
        <taxon>Fungi incertae sedis</taxon>
        <taxon>Mucoromycota</taxon>
        <taxon>Mucoromycotina</taxon>
        <taxon>Mucoromycetes</taxon>
        <taxon>Mucorales</taxon>
        <taxon>Phycomycetaceae</taxon>
        <taxon>Phycomyces</taxon>
    </lineage>
</organism>
<proteinExistence type="predicted"/>
<keyword evidence="1" id="KW-0238">DNA-binding</keyword>
<dbReference type="VEuPathDB" id="FungiDB:PHYBLDRAFT_71352"/>
<reference evidence="2" key="1">
    <citation type="submission" date="2015-06" db="EMBL/GenBank/DDBJ databases">
        <title>Expansion of signal transduction pathways in fungi by whole-genome duplication.</title>
        <authorList>
            <consortium name="DOE Joint Genome Institute"/>
            <person name="Corrochano L.M."/>
            <person name="Kuo A."/>
            <person name="Marcet-Houben M."/>
            <person name="Polaino S."/>
            <person name="Salamov A."/>
            <person name="Villalobos J.M."/>
            <person name="Alvarez M.I."/>
            <person name="Avalos J."/>
            <person name="Benito E.P."/>
            <person name="Benoit I."/>
            <person name="Burger G."/>
            <person name="Camino L.P."/>
            <person name="Canovas D."/>
            <person name="Cerda-Olmedo E."/>
            <person name="Cheng J.-F."/>
            <person name="Dominguez A."/>
            <person name="Elias M."/>
            <person name="Eslava A.P."/>
            <person name="Glaser F."/>
            <person name="Grimwood J."/>
            <person name="Gutierrez G."/>
            <person name="Heitman J."/>
            <person name="Henrissat B."/>
            <person name="Iturriaga E.A."/>
            <person name="Lang B.F."/>
            <person name="Lavin J.L."/>
            <person name="Lee S."/>
            <person name="Li W."/>
            <person name="Lindquist E."/>
            <person name="Lopez-Garcia S."/>
            <person name="Luque E.M."/>
            <person name="Marcos A.T."/>
            <person name="Martin J."/>
            <person name="McCluskey K."/>
            <person name="Medina H.R."/>
            <person name="Miralles-Duran A."/>
            <person name="Miyazaki A."/>
            <person name="Munoz-Torres E."/>
            <person name="Oguiza J.A."/>
            <person name="Ohm R."/>
            <person name="Olmedo M."/>
            <person name="Orejas M."/>
            <person name="Ortiz-Castellanos L."/>
            <person name="Pisabarro A.G."/>
            <person name="Rodriguez-Romero J."/>
            <person name="Ruiz-Herrera J."/>
            <person name="Ruiz-Vazquez R."/>
            <person name="Sanz C."/>
            <person name="Schackwitz W."/>
            <person name="Schmutz J."/>
            <person name="Shahriari M."/>
            <person name="Shelest E."/>
            <person name="Silva-Franco F."/>
            <person name="Soanes D."/>
            <person name="Syed K."/>
            <person name="Tagua V.G."/>
            <person name="Talbot N.J."/>
            <person name="Thon M."/>
            <person name="De vries R.P."/>
            <person name="Wiebenga A."/>
            <person name="Yadav J.S."/>
            <person name="Braun E.L."/>
            <person name="Baker S."/>
            <person name="Garre V."/>
            <person name="Horwitz B."/>
            <person name="Torres-Martinez S."/>
            <person name="Idnurm A."/>
            <person name="Herrera-Estrella A."/>
            <person name="Gabaldon T."/>
            <person name="Grigoriev I.V."/>
        </authorList>
    </citation>
    <scope>NUCLEOTIDE SEQUENCE [LARGE SCALE GENOMIC DNA]</scope>
    <source>
        <strain evidence="2">NRRL 1555(-)</strain>
    </source>
</reference>
<dbReference type="OrthoDB" id="2283219at2759"/>
<dbReference type="InterPro" id="IPR009057">
    <property type="entry name" value="Homeodomain-like_sf"/>
</dbReference>
<dbReference type="STRING" id="763407.A0A162VBH8"/>
<dbReference type="SUPFAM" id="SSF46689">
    <property type="entry name" value="Homeodomain-like"/>
    <property type="match status" value="1"/>
</dbReference>
<gene>
    <name evidence="1" type="ORF">PHYBLDRAFT_71352</name>
</gene>
<sequence length="191" mass="20670">MQDANSSENTHGSYEKADPYKYGCIMYMHLANYGATQISLVVGMSLSTVKYIIKRVDETGSPEPRKGSGRPRKIDERTERHLVQIVLEGNDGGARAIRKVGERFKEENIIEGTKWGKGSVMIWSCFWAGGFGPLVFLDGASCSKRTTPAVILGRTRGGGKIAMRSEVLTTGPLKARISTPSSISGGLSRGA</sequence>
<keyword evidence="1" id="KW-0371">Homeobox</keyword>
<dbReference type="RefSeq" id="XP_018299472.1">
    <property type="nucleotide sequence ID" value="XM_018442452.1"/>
</dbReference>
<keyword evidence="2" id="KW-1185">Reference proteome</keyword>